<evidence type="ECO:0000256" key="1">
    <source>
        <dbReference type="SAM" id="MobiDB-lite"/>
    </source>
</evidence>
<proteinExistence type="predicted"/>
<feature type="compositionally biased region" description="Polar residues" evidence="1">
    <location>
        <begin position="621"/>
        <end position="638"/>
    </location>
</feature>
<sequence>MAVLVRVLKSENPQTIAEKQIKLFNLITQRSSVIFSFTLTEIVYLVELQIEEETLITYVTENTLNKLKGWYEKKKEIETHPITQNTEVGYSTQRILGVARSLVGPIGYLVLSNKGSQTKVEFKQENEINGYFIKQYIDRLRLTQTRHHHQWDIDNEMIKSFSDEERKVIKIIINSITNKKSYIQWSRENFTQFIPSFIHLLRGCGYLGSLAIICADELVSFYQSRIDSTNTLLKGFAPSSFWSSLTSKISLSDETQIIYESIFNSLNIPYVDLAVFGNSSDLQFELLNQFDFVFVDSLPFSEITLETPVIMLNSPEPIPEGCSLEVISITKNIHHKLLLPLSESQYEMIRWIASTINFSGKEIVLKQLKTLIYYPQFSQIIPNSLLSPIDVFLPIFCSLCKTKRVCILYPSFSDIYYVFSQFDIPIVSNKIHDIHNVNQFNSNLIQYIIISFDTPLTFSLNSVDIVISFDLSDTATEQFINNKCTSSTPLYYIHLTLDRSQFLYSTIMPNYSSESYLNFLQESSALPQHIYLNQDFGSFVNSFQMNCCTFSSNTGIFQTLFPKLEDLNKIILINQFKEEINIRTSNNVDQIRLEISQLKENIRAHSTFSKNMENYFSTTIQENTTTKKPSTPKEVNTSDGKKPLVAKGEDTTTKNLSVIKEDAIVKKTSIPEEDTTIKNFSIPREENSVKKPSLPKELKTNQAGDLKQTTKINKEDSLTHLSLEASEIHPQDIETAQVESLKQVPKKITEEMITKQVQSIFKSFMQEGQKIKPTEFHLTYSGYAKQLIDSIQTVGTNRNRIIEKFPELKVFTESQIDQAISSYLNCINTYRKELAETIQFINAIHLFLEKLNRGVLTEFSRTDDPGWTYSLDLLLIRSIATKGYKKMFECLSEIPIYVGLEKAGFCSQESKIEAVRRRVQHLRAYMK</sequence>
<keyword evidence="3" id="KW-1185">Reference proteome</keyword>
<dbReference type="VEuPathDB" id="AmoebaDB:EDI_066520"/>
<protein>
    <submittedName>
        <fullName evidence="2">Uncharacterized protein</fullName>
    </submittedName>
</protein>
<gene>
    <name evidence="2" type="ORF">EDI_066520</name>
</gene>
<reference evidence="3" key="1">
    <citation type="submission" date="2007-12" db="EMBL/GenBank/DDBJ databases">
        <title>Annotation of Entamoeba dispar SAW760.</title>
        <authorList>
            <person name="Lorenzi H."/>
            <person name="Inman J."/>
            <person name="Schobel S."/>
            <person name="Amedeo P."/>
            <person name="Caler E."/>
        </authorList>
    </citation>
    <scope>NUCLEOTIDE SEQUENCE [LARGE SCALE GENOMIC DNA]</scope>
    <source>
        <strain evidence="3">ATCC PRA-260 / SAW760</strain>
    </source>
</reference>
<dbReference type="EMBL" id="DS548516">
    <property type="protein sequence ID" value="EDR28331.1"/>
    <property type="molecule type" value="Genomic_DNA"/>
</dbReference>
<accession>B0EAW3</accession>
<feature type="region of interest" description="Disordered" evidence="1">
    <location>
        <begin position="621"/>
        <end position="647"/>
    </location>
</feature>
<evidence type="ECO:0000313" key="3">
    <source>
        <dbReference type="Proteomes" id="UP000008076"/>
    </source>
</evidence>
<dbReference type="OrthoDB" id="28097at2759"/>
<dbReference type="Proteomes" id="UP000008076">
    <property type="component" value="Unassembled WGS sequence"/>
</dbReference>
<dbReference type="RefSeq" id="XP_001735466.1">
    <property type="nucleotide sequence ID" value="XM_001735414.1"/>
</dbReference>
<dbReference type="AlphaFoldDB" id="B0EAW3"/>
<dbReference type="OMA" id="NSFQMNC"/>
<dbReference type="GeneID" id="5880423"/>
<dbReference type="KEGG" id="edi:EDI_066520"/>
<dbReference type="eggNOG" id="ENOG502RG5Q">
    <property type="taxonomic scope" value="Eukaryota"/>
</dbReference>
<name>B0EAW3_ENTDS</name>
<organism evidence="3">
    <name type="scientific">Entamoeba dispar (strain ATCC PRA-260 / SAW760)</name>
    <dbReference type="NCBI Taxonomy" id="370354"/>
    <lineage>
        <taxon>Eukaryota</taxon>
        <taxon>Amoebozoa</taxon>
        <taxon>Evosea</taxon>
        <taxon>Archamoebae</taxon>
        <taxon>Mastigamoebida</taxon>
        <taxon>Entamoebidae</taxon>
        <taxon>Entamoeba</taxon>
    </lineage>
</organism>
<evidence type="ECO:0000313" key="2">
    <source>
        <dbReference type="EMBL" id="EDR28331.1"/>
    </source>
</evidence>